<keyword evidence="5" id="KW-1185">Reference proteome</keyword>
<name>A0ABT8X0L7_9FLAO</name>
<feature type="modified residue" description="4-aspartylphosphate" evidence="1">
    <location>
        <position position="57"/>
    </location>
</feature>
<evidence type="ECO:0000256" key="1">
    <source>
        <dbReference type="PROSITE-ProRule" id="PRU00169"/>
    </source>
</evidence>
<evidence type="ECO:0000259" key="2">
    <source>
        <dbReference type="PROSITE" id="PS50110"/>
    </source>
</evidence>
<dbReference type="SUPFAM" id="SSF52172">
    <property type="entry name" value="CheY-like"/>
    <property type="match status" value="1"/>
</dbReference>
<dbReference type="PANTHER" id="PTHR37299:SF1">
    <property type="entry name" value="STAGE 0 SPORULATION PROTEIN A HOMOLOG"/>
    <property type="match status" value="1"/>
</dbReference>
<dbReference type="SMART" id="SM00448">
    <property type="entry name" value="REC"/>
    <property type="match status" value="1"/>
</dbReference>
<comment type="caution">
    <text evidence="4">The sequence shown here is derived from an EMBL/GenBank/DDBJ whole genome shotgun (WGS) entry which is preliminary data.</text>
</comment>
<evidence type="ECO:0000259" key="3">
    <source>
        <dbReference type="PROSITE" id="PS50930"/>
    </source>
</evidence>
<reference evidence="4" key="1">
    <citation type="submission" date="2023-07" db="EMBL/GenBank/DDBJ databases">
        <title>Two novel species in the genus Flavivirga.</title>
        <authorList>
            <person name="Kwon K."/>
        </authorList>
    </citation>
    <scope>NUCLEOTIDE SEQUENCE</scope>
    <source>
        <strain evidence="4">KACC 14157</strain>
    </source>
</reference>
<feature type="domain" description="HTH LytTR-type" evidence="3">
    <location>
        <begin position="146"/>
        <end position="250"/>
    </location>
</feature>
<keyword evidence="1" id="KW-0597">Phosphoprotein</keyword>
<dbReference type="Gene3D" id="3.40.50.2300">
    <property type="match status" value="1"/>
</dbReference>
<dbReference type="Pfam" id="PF00072">
    <property type="entry name" value="Response_reg"/>
    <property type="match status" value="1"/>
</dbReference>
<evidence type="ECO:0000313" key="5">
    <source>
        <dbReference type="Proteomes" id="UP001176891"/>
    </source>
</evidence>
<accession>A0ABT8X0L7</accession>
<evidence type="ECO:0000313" key="4">
    <source>
        <dbReference type="EMBL" id="MDO5987478.1"/>
    </source>
</evidence>
<dbReference type="RefSeq" id="WP_303282039.1">
    <property type="nucleotide sequence ID" value="NZ_BAABCZ010000010.1"/>
</dbReference>
<protein>
    <submittedName>
        <fullName evidence="4">Response regulator</fullName>
    </submittedName>
</protein>
<dbReference type="InterPro" id="IPR011006">
    <property type="entry name" value="CheY-like_superfamily"/>
</dbReference>
<dbReference type="Pfam" id="PF04397">
    <property type="entry name" value="LytTR"/>
    <property type="match status" value="1"/>
</dbReference>
<proteinExistence type="predicted"/>
<organism evidence="4 5">
    <name type="scientific">Flavivirga amylovorans</name>
    <dbReference type="NCBI Taxonomy" id="870486"/>
    <lineage>
        <taxon>Bacteria</taxon>
        <taxon>Pseudomonadati</taxon>
        <taxon>Bacteroidota</taxon>
        <taxon>Flavobacteriia</taxon>
        <taxon>Flavobacteriales</taxon>
        <taxon>Flavobacteriaceae</taxon>
        <taxon>Flavivirga</taxon>
    </lineage>
</organism>
<dbReference type="SMART" id="SM00850">
    <property type="entry name" value="LytTR"/>
    <property type="match status" value="1"/>
</dbReference>
<dbReference type="PROSITE" id="PS50110">
    <property type="entry name" value="RESPONSE_REGULATORY"/>
    <property type="match status" value="1"/>
</dbReference>
<sequence length="251" mass="28948">MEEYTAIVIDDHNDSMELLRLCLKKYCHNIKETYGATDIPDALLKIQKYEPDIIFSDIMLGEETAFNLLDRLGKVDSEIIFTSSFKEFALKAIDYDASNYLLKPIDVKELVVAVSRVSEKLKTKTYLKELEQSNGKLKKYSNKDIIAIPSTMKVEIIKVNDIIFCEAERSYTMIYLIDGSTKVSSKNLLEYENLLVSRGPFFRIHHKYLVNLNMVENINKAAGNYCEMINKKSLPISKRKREKLFKFLGLS</sequence>
<dbReference type="PANTHER" id="PTHR37299">
    <property type="entry name" value="TRANSCRIPTIONAL REGULATOR-RELATED"/>
    <property type="match status" value="1"/>
</dbReference>
<feature type="domain" description="Response regulatory" evidence="2">
    <location>
        <begin position="5"/>
        <end position="118"/>
    </location>
</feature>
<dbReference type="Proteomes" id="UP001176891">
    <property type="component" value="Unassembled WGS sequence"/>
</dbReference>
<dbReference type="Gene3D" id="2.40.50.1020">
    <property type="entry name" value="LytTr DNA-binding domain"/>
    <property type="match status" value="1"/>
</dbReference>
<dbReference type="InterPro" id="IPR007492">
    <property type="entry name" value="LytTR_DNA-bd_dom"/>
</dbReference>
<dbReference type="EMBL" id="JAUOEM010000003">
    <property type="protein sequence ID" value="MDO5987478.1"/>
    <property type="molecule type" value="Genomic_DNA"/>
</dbReference>
<dbReference type="PROSITE" id="PS50930">
    <property type="entry name" value="HTH_LYTTR"/>
    <property type="match status" value="1"/>
</dbReference>
<gene>
    <name evidence="4" type="ORF">Q4Q39_08730</name>
</gene>
<dbReference type="InterPro" id="IPR001789">
    <property type="entry name" value="Sig_transdc_resp-reg_receiver"/>
</dbReference>
<dbReference type="InterPro" id="IPR046947">
    <property type="entry name" value="LytR-like"/>
</dbReference>